<dbReference type="Gene3D" id="2.180.10.10">
    <property type="entry name" value="RHS repeat-associated core"/>
    <property type="match status" value="1"/>
</dbReference>
<keyword evidence="1" id="KW-0472">Membrane</keyword>
<comment type="caution">
    <text evidence="2">The sequence shown here is derived from an EMBL/GenBank/DDBJ whole genome shotgun (WGS) entry which is preliminary data.</text>
</comment>
<dbReference type="NCBIfam" id="TIGR03696">
    <property type="entry name" value="Rhs_assc_core"/>
    <property type="match status" value="1"/>
</dbReference>
<dbReference type="Proteomes" id="UP000252199">
    <property type="component" value="Unassembled WGS sequence"/>
</dbReference>
<keyword evidence="1" id="KW-0812">Transmembrane</keyword>
<dbReference type="PROSITE" id="PS51318">
    <property type="entry name" value="TAT"/>
    <property type="match status" value="1"/>
</dbReference>
<name>A0ABD7FX97_9VIBR</name>
<evidence type="ECO:0000313" key="3">
    <source>
        <dbReference type="Proteomes" id="UP000252199"/>
    </source>
</evidence>
<dbReference type="RefSeq" id="WP_113610233.1">
    <property type="nucleotide sequence ID" value="NZ_CAWQMY010000097.1"/>
</dbReference>
<sequence>MNSDKPQSFLNQSISRRTFLSKSISTAIIGTAALNTLSVFAHVFNLDEEKLITLFTHEFTGFNGETLDPVTGNYMLGNGYRGYNPFLMRFMSQDSLSPFSDAGINAYQYCNGDPINRIDPNGHLDGLKLGLGIFAILTGIAGAIAAPFTGGTSIAIATGIIGSVAGSISGVLTVSAAAIEERNPDTAQKLDIASWAFTGISLAAGAVGVAGEVAQGFKTPGFVTNLSKGRLGQSRFKTEIKFRSKSHITTRRSELATKANKAMLKIEASGDFETGLKAGHSDLLIQVNTIRADKLTALKLPNGWNSYAPKNIYGTKGILGSRMMKTHSLKKGMNSPKSILSIGNSIAKQAGSLASGAMGILAKANKMSEQNNTESNDSFTKILHSAASQYSDRVVAPGLSRMSILHIDTNAININTSIRQGIFAV</sequence>
<gene>
    <name evidence="2" type="ORF">DLR72_05450</name>
</gene>
<proteinExistence type="predicted"/>
<dbReference type="InterPro" id="IPR022385">
    <property type="entry name" value="Rhs_assc_core"/>
</dbReference>
<protein>
    <recommendedName>
        <fullName evidence="4">RHS repeat-associated core domain-containing protein</fullName>
    </recommendedName>
</protein>
<feature type="transmembrane region" description="Helical" evidence="1">
    <location>
        <begin position="127"/>
        <end position="148"/>
    </location>
</feature>
<keyword evidence="1" id="KW-1133">Transmembrane helix</keyword>
<feature type="transmembrane region" description="Helical" evidence="1">
    <location>
        <begin position="154"/>
        <end position="179"/>
    </location>
</feature>
<organism evidence="2 3">
    <name type="scientific">Vibrio paracholerae</name>
    <dbReference type="NCBI Taxonomy" id="650003"/>
    <lineage>
        <taxon>Bacteria</taxon>
        <taxon>Pseudomonadati</taxon>
        <taxon>Pseudomonadota</taxon>
        <taxon>Gammaproteobacteria</taxon>
        <taxon>Vibrionales</taxon>
        <taxon>Vibrionaceae</taxon>
        <taxon>Vibrio</taxon>
    </lineage>
</organism>
<reference evidence="2 3" key="1">
    <citation type="submission" date="2018-06" db="EMBL/GenBank/DDBJ databases">
        <title>Draft genome sequences of nine Vibrio sp. clinical isolates from across the United States representing the closest known relative of Vibrio cholerae.</title>
        <authorList>
            <person name="Islam M.T."/>
            <person name="Liang K."/>
            <person name="Im M.S."/>
            <person name="Winkjer J."/>
            <person name="Busby S."/>
            <person name="Batra D."/>
            <person name="Rowe L."/>
            <person name="Tarr C.L."/>
            <person name="Boucher Y."/>
        </authorList>
    </citation>
    <scope>NUCLEOTIDE SEQUENCE [LARGE SCALE GENOMIC DNA]</scope>
    <source>
        <strain evidence="2 3">2017V-1110</strain>
    </source>
</reference>
<dbReference type="AlphaFoldDB" id="A0ABD7FX97"/>
<dbReference type="InterPro" id="IPR006311">
    <property type="entry name" value="TAT_signal"/>
</dbReference>
<evidence type="ECO:0008006" key="4">
    <source>
        <dbReference type="Google" id="ProtNLM"/>
    </source>
</evidence>
<evidence type="ECO:0000313" key="2">
    <source>
        <dbReference type="EMBL" id="RBM69967.1"/>
    </source>
</evidence>
<evidence type="ECO:0000256" key="1">
    <source>
        <dbReference type="SAM" id="Phobius"/>
    </source>
</evidence>
<accession>A0ABD7FX97</accession>
<dbReference type="EMBL" id="QKKU01000034">
    <property type="protein sequence ID" value="RBM69967.1"/>
    <property type="molecule type" value="Genomic_DNA"/>
</dbReference>